<dbReference type="EMBL" id="AQGV01000009">
    <property type="protein sequence ID" value="MBE0366422.1"/>
    <property type="molecule type" value="Genomic_DNA"/>
</dbReference>
<reference evidence="2 3" key="1">
    <citation type="submission" date="2015-03" db="EMBL/GenBank/DDBJ databases">
        <title>Genome sequence of Pseudoalteromonas aurantia.</title>
        <authorList>
            <person name="Xie B.-B."/>
            <person name="Rong J.-C."/>
            <person name="Qin Q.-L."/>
            <person name="Zhang Y.-Z."/>
        </authorList>
    </citation>
    <scope>NUCLEOTIDE SEQUENCE [LARGE SCALE GENOMIC DNA]</scope>
    <source>
        <strain evidence="2 3">208</strain>
    </source>
</reference>
<comment type="caution">
    <text evidence="2">The sequence shown here is derived from an EMBL/GenBank/DDBJ whole genome shotgun (WGS) entry which is preliminary data.</text>
</comment>
<organism evidence="2 3">
    <name type="scientific">Pseudoalteromonas aurantia 208</name>
    <dbReference type="NCBI Taxonomy" id="1314867"/>
    <lineage>
        <taxon>Bacteria</taxon>
        <taxon>Pseudomonadati</taxon>
        <taxon>Pseudomonadota</taxon>
        <taxon>Gammaproteobacteria</taxon>
        <taxon>Alteromonadales</taxon>
        <taxon>Pseudoalteromonadaceae</taxon>
        <taxon>Pseudoalteromonas</taxon>
    </lineage>
</organism>
<protein>
    <submittedName>
        <fullName evidence="2">Uncharacterized protein</fullName>
    </submittedName>
</protein>
<keyword evidence="3" id="KW-1185">Reference proteome</keyword>
<keyword evidence="1" id="KW-0472">Membrane</keyword>
<evidence type="ECO:0000256" key="1">
    <source>
        <dbReference type="SAM" id="Phobius"/>
    </source>
</evidence>
<proteinExistence type="predicted"/>
<gene>
    <name evidence="2" type="ORF">PAUR_a3427</name>
</gene>
<keyword evidence="1" id="KW-0812">Transmembrane</keyword>
<sequence>MFFSPNYENREVNSLVPKEWDFIYCIDFLVFFNFIALWVG</sequence>
<evidence type="ECO:0000313" key="3">
    <source>
        <dbReference type="Proteomes" id="UP000615755"/>
    </source>
</evidence>
<evidence type="ECO:0000313" key="2">
    <source>
        <dbReference type="EMBL" id="MBE0366422.1"/>
    </source>
</evidence>
<dbReference type="Proteomes" id="UP000615755">
    <property type="component" value="Unassembled WGS sequence"/>
</dbReference>
<accession>A0ABR9E6Q3</accession>
<feature type="transmembrane region" description="Helical" evidence="1">
    <location>
        <begin position="20"/>
        <end position="39"/>
    </location>
</feature>
<keyword evidence="1" id="KW-1133">Transmembrane helix</keyword>
<name>A0ABR9E6Q3_9GAMM</name>